<proteinExistence type="predicted"/>
<keyword evidence="3" id="KW-1185">Reference proteome</keyword>
<dbReference type="Proteomes" id="UP000694888">
    <property type="component" value="Unplaced"/>
</dbReference>
<feature type="compositionally biased region" description="Low complexity" evidence="1">
    <location>
        <begin position="456"/>
        <end position="478"/>
    </location>
</feature>
<evidence type="ECO:0000313" key="4">
    <source>
        <dbReference type="RefSeq" id="XP_012938088.1"/>
    </source>
</evidence>
<dbReference type="InterPro" id="IPR013761">
    <property type="entry name" value="SAM/pointed_sf"/>
</dbReference>
<feature type="compositionally biased region" description="Polar residues" evidence="1">
    <location>
        <begin position="325"/>
        <end position="355"/>
    </location>
</feature>
<feature type="compositionally biased region" description="Basic residues" evidence="1">
    <location>
        <begin position="812"/>
        <end position="822"/>
    </location>
</feature>
<organism evidence="3 4">
    <name type="scientific">Aplysia californica</name>
    <name type="common">California sea hare</name>
    <dbReference type="NCBI Taxonomy" id="6500"/>
    <lineage>
        <taxon>Eukaryota</taxon>
        <taxon>Metazoa</taxon>
        <taxon>Spiralia</taxon>
        <taxon>Lophotrochozoa</taxon>
        <taxon>Mollusca</taxon>
        <taxon>Gastropoda</taxon>
        <taxon>Heterobranchia</taxon>
        <taxon>Euthyneura</taxon>
        <taxon>Tectipleura</taxon>
        <taxon>Aplysiida</taxon>
        <taxon>Aplysioidea</taxon>
        <taxon>Aplysiidae</taxon>
        <taxon>Aplysia</taxon>
    </lineage>
</organism>
<evidence type="ECO:0000256" key="1">
    <source>
        <dbReference type="SAM" id="MobiDB-lite"/>
    </source>
</evidence>
<protein>
    <submittedName>
        <fullName evidence="4">Filaggrin-2</fullName>
    </submittedName>
</protein>
<feature type="compositionally biased region" description="Polar residues" evidence="1">
    <location>
        <begin position="496"/>
        <end position="515"/>
    </location>
</feature>
<evidence type="ECO:0000313" key="3">
    <source>
        <dbReference type="Proteomes" id="UP000694888"/>
    </source>
</evidence>
<dbReference type="Gene3D" id="1.10.150.50">
    <property type="entry name" value="Transcription Factor, Ets-1"/>
    <property type="match status" value="1"/>
</dbReference>
<dbReference type="Pfam" id="PF07647">
    <property type="entry name" value="SAM_2"/>
    <property type="match status" value="1"/>
</dbReference>
<feature type="region of interest" description="Disordered" evidence="1">
    <location>
        <begin position="451"/>
        <end position="732"/>
    </location>
</feature>
<sequence>MVMLGRTDTMAPSSGHASPGPQVLTKNERPIPALRRGAQPSYPQELEKPLHRDDNYSFSHMRAGFMPPTSSNPNNTINDDRRRMVVTPTVTSYRGAVLPGRPVSTVRPQSAMALTSPGHPPVERPPSSLGVAWGSSHRYNSNRNGADNRTTEPSGSLEDRLKSLMADGMDRTRAGRKTPTNQQMYDEGQLILPVHQKSRSYGDGVTMGPGYNGMDGPYQDGTDDVYAVVSKRPDLRQGHAMLPGFVPPQTSERRGSVRTDLPAKSGYSAEPMTSVSGSETPMGGPRGQENPAFIADDIRRSRESLSKNTTSGSFDLRSAWQRLYGNQSEPPSNRRSSAGDQLMARSQTQQNTHLQSPHYPRPNHARLNSSSDDMAEAANSFHNHSSASMLAYNPHQQLNSSHDHTFANPSLMVNRESPTGQSSSNPEQVSGSNNSSQLSAYAAPVQRNLTSTFKPKIGGSSSSINKSSSNNNSNNSSNQDPALGPAAKYPEPQLSKRVSNTAPRKTSSPFQNARNLQHDAKPFGSSSASPQYAPEPSVAIRPGRESFASDMTVEFNVADSSPPRPLSRGPGHKQSTLYDTGDESESPPLNPADSIFDYPDAESDNESVTPPLPPLSPGATPREAGSSTPTNASQGFSFSSSNKPHHRPKSPPKTPDLLRKMTGPGGSWTQGSRKDGAPSRHSTAGRSHGVGAVKEERRHNSSGHAHGEGAISKAAGGSQYARSRSLEDVRESENESMLSFDVENTLLLVEPSDQSEMGTLRSHKSGGSVRAQLHRLEGMYSHVMKTLEENSQAPRTRRRWSIGSSDTSSFHQHSHQGKHSHSRTASQKMSSRDVRSIGKRFQRLESHVITLARSVAHLSSELRSQNSMSREIENVKREMNELKSQGPANHAIRPKSDMGGNVLMTDYERYRGWVPSLTNPRRVNKLTKFFGQEPPLLQIFLKRLGYERFAKNFEDEHIGMIELPYMTEERLQSIGIPMGPRLRILQEAQLCFQQGNFDIYFV</sequence>
<dbReference type="RefSeq" id="XP_012938088.1">
    <property type="nucleotide sequence ID" value="XM_013082634.2"/>
</dbReference>
<dbReference type="InterPro" id="IPR001660">
    <property type="entry name" value="SAM"/>
</dbReference>
<feature type="compositionally biased region" description="Polar residues" evidence="1">
    <location>
        <begin position="137"/>
        <end position="154"/>
    </location>
</feature>
<gene>
    <name evidence="4" type="primary">LOC101851640</name>
</gene>
<name>A0ABM1A028_APLCA</name>
<dbReference type="SMART" id="SM00454">
    <property type="entry name" value="SAM"/>
    <property type="match status" value="1"/>
</dbReference>
<dbReference type="GeneID" id="101851640"/>
<evidence type="ECO:0000259" key="2">
    <source>
        <dbReference type="SMART" id="SM00454"/>
    </source>
</evidence>
<dbReference type="SUPFAM" id="SSF47769">
    <property type="entry name" value="SAM/Pointed domain"/>
    <property type="match status" value="1"/>
</dbReference>
<feature type="domain" description="SAM" evidence="2">
    <location>
        <begin position="930"/>
        <end position="994"/>
    </location>
</feature>
<feature type="region of interest" description="Disordered" evidence="1">
    <location>
        <begin position="398"/>
        <end position="439"/>
    </location>
</feature>
<feature type="region of interest" description="Disordered" evidence="1">
    <location>
        <begin position="788"/>
        <end position="834"/>
    </location>
</feature>
<feature type="region of interest" description="Disordered" evidence="1">
    <location>
        <begin position="238"/>
        <end position="291"/>
    </location>
</feature>
<feature type="region of interest" description="Disordered" evidence="1">
    <location>
        <begin position="325"/>
        <end position="369"/>
    </location>
</feature>
<reference evidence="4" key="1">
    <citation type="submission" date="2025-08" db="UniProtKB">
        <authorList>
            <consortium name="RefSeq"/>
        </authorList>
    </citation>
    <scope>IDENTIFICATION</scope>
</reference>
<feature type="region of interest" description="Disordered" evidence="1">
    <location>
        <begin position="1"/>
        <end position="48"/>
    </location>
</feature>
<accession>A0ABM1A028</accession>
<dbReference type="CDD" id="cd09487">
    <property type="entry name" value="SAM_superfamily"/>
    <property type="match status" value="1"/>
</dbReference>
<feature type="compositionally biased region" description="Polar residues" evidence="1">
    <location>
        <begin position="416"/>
        <end position="439"/>
    </location>
</feature>
<feature type="compositionally biased region" description="Polar residues" evidence="1">
    <location>
        <begin position="625"/>
        <end position="642"/>
    </location>
</feature>
<feature type="region of interest" description="Disordered" evidence="1">
    <location>
        <begin position="131"/>
        <end position="156"/>
    </location>
</feature>